<keyword evidence="5" id="KW-1133">Transmembrane helix</keyword>
<keyword evidence="1" id="KW-0677">Repeat</keyword>
<evidence type="ECO:0000256" key="2">
    <source>
        <dbReference type="ARBA" id="ARBA00023043"/>
    </source>
</evidence>
<dbReference type="PRINTS" id="PR01415">
    <property type="entry name" value="ANKYRIN"/>
</dbReference>
<evidence type="ECO:0000313" key="7">
    <source>
        <dbReference type="Proteomes" id="UP000001542"/>
    </source>
</evidence>
<evidence type="ECO:0000256" key="5">
    <source>
        <dbReference type="SAM" id="Phobius"/>
    </source>
</evidence>
<feature type="repeat" description="ANK" evidence="3">
    <location>
        <begin position="336"/>
        <end position="368"/>
    </location>
</feature>
<keyword evidence="4" id="KW-0175">Coiled coil</keyword>
<keyword evidence="5" id="KW-0472">Membrane</keyword>
<proteinExistence type="predicted"/>
<dbReference type="AlphaFoldDB" id="A2F8Y6"/>
<dbReference type="Proteomes" id="UP000001542">
    <property type="component" value="Unassembled WGS sequence"/>
</dbReference>
<dbReference type="STRING" id="5722.A2F8Y6"/>
<evidence type="ECO:0000256" key="3">
    <source>
        <dbReference type="PROSITE-ProRule" id="PRU00023"/>
    </source>
</evidence>
<evidence type="ECO:0000256" key="1">
    <source>
        <dbReference type="ARBA" id="ARBA00022737"/>
    </source>
</evidence>
<dbReference type="VEuPathDB" id="TrichDB:TVAGG3_0764090"/>
<reference evidence="6" key="1">
    <citation type="submission" date="2006-10" db="EMBL/GenBank/DDBJ databases">
        <authorList>
            <person name="Amadeo P."/>
            <person name="Zhao Q."/>
            <person name="Wortman J."/>
            <person name="Fraser-Liggett C."/>
            <person name="Carlton J."/>
        </authorList>
    </citation>
    <scope>NUCLEOTIDE SEQUENCE</scope>
    <source>
        <strain evidence="6">G3</strain>
    </source>
</reference>
<dbReference type="PROSITE" id="PS50088">
    <property type="entry name" value="ANK_REPEAT"/>
    <property type="match status" value="7"/>
</dbReference>
<evidence type="ECO:0000313" key="6">
    <source>
        <dbReference type="EMBL" id="EAX98613.1"/>
    </source>
</evidence>
<organism evidence="6 7">
    <name type="scientific">Trichomonas vaginalis (strain ATCC PRA-98 / G3)</name>
    <dbReference type="NCBI Taxonomy" id="412133"/>
    <lineage>
        <taxon>Eukaryota</taxon>
        <taxon>Metamonada</taxon>
        <taxon>Parabasalia</taxon>
        <taxon>Trichomonadida</taxon>
        <taxon>Trichomonadidae</taxon>
        <taxon>Trichomonas</taxon>
    </lineage>
</organism>
<dbReference type="PROSITE" id="PS50297">
    <property type="entry name" value="ANK_REP_REGION"/>
    <property type="match status" value="4"/>
</dbReference>
<dbReference type="eggNOG" id="KOG4177">
    <property type="taxonomic scope" value="Eukaryota"/>
</dbReference>
<feature type="coiled-coil region" evidence="4">
    <location>
        <begin position="23"/>
        <end position="64"/>
    </location>
</feature>
<dbReference type="Pfam" id="PF00023">
    <property type="entry name" value="Ank"/>
    <property type="match status" value="1"/>
</dbReference>
<dbReference type="InterPro" id="IPR002110">
    <property type="entry name" value="Ankyrin_rpt"/>
</dbReference>
<feature type="repeat" description="ANK" evidence="3">
    <location>
        <begin position="371"/>
        <end position="403"/>
    </location>
</feature>
<sequence length="656" mass="73951">MSEKKGFEITIGTLDPKQLSQENLELTRRIEMLEGEAQEFLQQIEDLESHYNSAMKQNEQYRQILDSSGIPYDDKSAQFRKSSQNYSELTTQNEKLRQILNAEGIEFDEKTLMFKTSKTRLMLSRAIKEVNRLRKLVKIPVLDLWDAVERGSIAYAKYFLQEDPTTVFVLKNGTSALHRAIELGNMAMIKYLIEHGASYSTPTENGTTSLMLAARSGNLDVFNYIYEKTENKDAKRPDGLTSLHCAISGGNIYIIKYLITKGFDINAPTITGVTPILCLEEYNPTVFDYLIECGADIRAKTVSNKTLLHIACAIGSYEFVDRLVSLGLPLDSVTKDGCNALHMATVGGNINIIESLLREDYGFHIDDRTSLGFTPFLISVQAEDIDLAKFLLAHGADMTTTLENGRSALHIAVATSNIEMCKFLLDSGLPIDAIDKDSSTPIMIAYSERCLPMIEFLLSRGATPNEDFMEAEKNSVPSPGQLRVKLLYDPTEELPKLRKENEELKRMQVDMRKVIEDYEKEHPIIVYSELGTQTLNSGIISKRMVSQIGIVTYAPQKEQQQKLKMLQDENKKLMNEISELTEIVGNYNQVKANLATAQEDLTKANDEKLEIEKKYKGKKRKIEAENKKIKRIMEGMGAGIVALLAVIIYLFLNYSQ</sequence>
<name>A2F8Y6_TRIV3</name>
<gene>
    <name evidence="6" type="ORF">TVAG_339300</name>
</gene>
<evidence type="ECO:0000256" key="4">
    <source>
        <dbReference type="SAM" id="Coils"/>
    </source>
</evidence>
<dbReference type="InParanoid" id="A2F8Y6"/>
<dbReference type="RefSeq" id="XP_001311543.1">
    <property type="nucleotide sequence ID" value="XM_001311542.1"/>
</dbReference>
<accession>A2F8Y6</accession>
<feature type="repeat" description="ANK" evidence="3">
    <location>
        <begin position="404"/>
        <end position="436"/>
    </location>
</feature>
<feature type="repeat" description="ANK" evidence="3">
    <location>
        <begin position="205"/>
        <end position="237"/>
    </location>
</feature>
<dbReference type="InterPro" id="IPR036770">
    <property type="entry name" value="Ankyrin_rpt-contain_sf"/>
</dbReference>
<dbReference type="SMR" id="A2F8Y6"/>
<dbReference type="PANTHER" id="PTHR24198:SF165">
    <property type="entry name" value="ANKYRIN REPEAT-CONTAINING PROTEIN-RELATED"/>
    <property type="match status" value="1"/>
</dbReference>
<keyword evidence="5" id="KW-0812">Transmembrane</keyword>
<keyword evidence="2 3" id="KW-0040">ANK repeat</keyword>
<feature type="repeat" description="ANK" evidence="3">
    <location>
        <begin position="303"/>
        <end position="335"/>
    </location>
</feature>
<feature type="repeat" description="ANK" evidence="3">
    <location>
        <begin position="172"/>
        <end position="204"/>
    </location>
</feature>
<feature type="repeat" description="ANK" evidence="3">
    <location>
        <begin position="238"/>
        <end position="270"/>
    </location>
</feature>
<feature type="transmembrane region" description="Helical" evidence="5">
    <location>
        <begin position="632"/>
        <end position="652"/>
    </location>
</feature>
<dbReference type="PANTHER" id="PTHR24198">
    <property type="entry name" value="ANKYRIN REPEAT AND PROTEIN KINASE DOMAIN-CONTAINING PROTEIN"/>
    <property type="match status" value="1"/>
</dbReference>
<dbReference type="SUPFAM" id="SSF48403">
    <property type="entry name" value="Ankyrin repeat"/>
    <property type="match status" value="1"/>
</dbReference>
<reference evidence="6" key="2">
    <citation type="journal article" date="2007" name="Science">
        <title>Draft genome sequence of the sexually transmitted pathogen Trichomonas vaginalis.</title>
        <authorList>
            <person name="Carlton J.M."/>
            <person name="Hirt R.P."/>
            <person name="Silva J.C."/>
            <person name="Delcher A.L."/>
            <person name="Schatz M."/>
            <person name="Zhao Q."/>
            <person name="Wortman J.R."/>
            <person name="Bidwell S.L."/>
            <person name="Alsmark U.C.M."/>
            <person name="Besteiro S."/>
            <person name="Sicheritz-Ponten T."/>
            <person name="Noel C.J."/>
            <person name="Dacks J.B."/>
            <person name="Foster P.G."/>
            <person name="Simillion C."/>
            <person name="Van de Peer Y."/>
            <person name="Miranda-Saavedra D."/>
            <person name="Barton G.J."/>
            <person name="Westrop G.D."/>
            <person name="Mueller S."/>
            <person name="Dessi D."/>
            <person name="Fiori P.L."/>
            <person name="Ren Q."/>
            <person name="Paulsen I."/>
            <person name="Zhang H."/>
            <person name="Bastida-Corcuera F.D."/>
            <person name="Simoes-Barbosa A."/>
            <person name="Brown M.T."/>
            <person name="Hayes R.D."/>
            <person name="Mukherjee M."/>
            <person name="Okumura C.Y."/>
            <person name="Schneider R."/>
            <person name="Smith A.J."/>
            <person name="Vanacova S."/>
            <person name="Villalvazo M."/>
            <person name="Haas B.J."/>
            <person name="Pertea M."/>
            <person name="Feldblyum T.V."/>
            <person name="Utterback T.R."/>
            <person name="Shu C.L."/>
            <person name="Osoegawa K."/>
            <person name="de Jong P.J."/>
            <person name="Hrdy I."/>
            <person name="Horvathova L."/>
            <person name="Zubacova Z."/>
            <person name="Dolezal P."/>
            <person name="Malik S.B."/>
            <person name="Logsdon J.M. Jr."/>
            <person name="Henze K."/>
            <person name="Gupta A."/>
            <person name="Wang C.C."/>
            <person name="Dunne R.L."/>
            <person name="Upcroft J.A."/>
            <person name="Upcroft P."/>
            <person name="White O."/>
            <person name="Salzberg S.L."/>
            <person name="Tang P."/>
            <person name="Chiu C.-H."/>
            <person name="Lee Y.-S."/>
            <person name="Embley T.M."/>
            <person name="Coombs G.H."/>
            <person name="Mottram J.C."/>
            <person name="Tachezy J."/>
            <person name="Fraser-Liggett C.M."/>
            <person name="Johnson P.J."/>
        </authorList>
    </citation>
    <scope>NUCLEOTIDE SEQUENCE [LARGE SCALE GENOMIC DNA]</scope>
    <source>
        <strain evidence="6">G3</strain>
    </source>
</reference>
<dbReference type="SMART" id="SM00248">
    <property type="entry name" value="ANK"/>
    <property type="match status" value="9"/>
</dbReference>
<keyword evidence="7" id="KW-1185">Reference proteome</keyword>
<dbReference type="VEuPathDB" id="TrichDB:TVAG_339300"/>
<dbReference type="Gene3D" id="1.25.40.20">
    <property type="entry name" value="Ankyrin repeat-containing domain"/>
    <property type="match status" value="1"/>
</dbReference>
<dbReference type="Pfam" id="PF12796">
    <property type="entry name" value="Ank_2"/>
    <property type="match status" value="3"/>
</dbReference>
<feature type="coiled-coil region" evidence="4">
    <location>
        <begin position="556"/>
        <end position="628"/>
    </location>
</feature>
<dbReference type="KEGG" id="tva:4756413"/>
<protein>
    <submittedName>
        <fullName evidence="6">Uncharacterized protein</fullName>
    </submittedName>
</protein>
<dbReference type="EMBL" id="DS113668">
    <property type="protein sequence ID" value="EAX98613.1"/>
    <property type="molecule type" value="Genomic_DNA"/>
</dbReference>